<keyword evidence="2" id="KW-0812">Transmembrane</keyword>
<name>A0A9X3YIQ6_9GAMM</name>
<proteinExistence type="predicted"/>
<evidence type="ECO:0000256" key="3">
    <source>
        <dbReference type="ARBA" id="ARBA00022989"/>
    </source>
</evidence>
<dbReference type="EMBL" id="JAOVZO020000003">
    <property type="protein sequence ID" value="MDC8011840.1"/>
    <property type="molecule type" value="Genomic_DNA"/>
</dbReference>
<feature type="domain" description="DUF1232" evidence="5">
    <location>
        <begin position="86"/>
        <end position="113"/>
    </location>
</feature>
<keyword evidence="3" id="KW-1133">Transmembrane helix</keyword>
<keyword evidence="4" id="KW-0472">Membrane</keyword>
<evidence type="ECO:0000256" key="1">
    <source>
        <dbReference type="ARBA" id="ARBA00004127"/>
    </source>
</evidence>
<organism evidence="6 7">
    <name type="scientific">Tahibacter soli</name>
    <dbReference type="NCBI Taxonomy" id="2983605"/>
    <lineage>
        <taxon>Bacteria</taxon>
        <taxon>Pseudomonadati</taxon>
        <taxon>Pseudomonadota</taxon>
        <taxon>Gammaproteobacteria</taxon>
        <taxon>Lysobacterales</taxon>
        <taxon>Rhodanobacteraceae</taxon>
        <taxon>Tahibacter</taxon>
    </lineage>
</organism>
<sequence>MRITFELEPTDIARFHEALARAERLAHTMDECDIVETAKDALNALPIGGAPSYVRVRLTAVQRMILMLEDEEWGLPSAERGEVLRTLVYFADPEDMIPDHVEVIGLLDDAIMLELLLRRLKHVLQAYDDFCAFRRAYAQATDAAARHERGTALARKRDALRVRMRRRLEKIEAARP</sequence>
<evidence type="ECO:0000259" key="5">
    <source>
        <dbReference type="Pfam" id="PF06803"/>
    </source>
</evidence>
<keyword evidence="7" id="KW-1185">Reference proteome</keyword>
<evidence type="ECO:0000313" key="7">
    <source>
        <dbReference type="Proteomes" id="UP001139971"/>
    </source>
</evidence>
<dbReference type="Pfam" id="PF06803">
    <property type="entry name" value="DUF1232"/>
    <property type="match status" value="1"/>
</dbReference>
<dbReference type="Proteomes" id="UP001139971">
    <property type="component" value="Unassembled WGS sequence"/>
</dbReference>
<dbReference type="GO" id="GO:0012505">
    <property type="term" value="C:endomembrane system"/>
    <property type="evidence" value="ECO:0007669"/>
    <property type="project" value="UniProtKB-SubCell"/>
</dbReference>
<dbReference type="AlphaFoldDB" id="A0A9X3YIQ6"/>
<dbReference type="InterPro" id="IPR010652">
    <property type="entry name" value="DUF1232"/>
</dbReference>
<evidence type="ECO:0000313" key="6">
    <source>
        <dbReference type="EMBL" id="MDC8011840.1"/>
    </source>
</evidence>
<reference evidence="6" key="1">
    <citation type="submission" date="2023-02" db="EMBL/GenBank/DDBJ databases">
        <title>Tahibacter soli sp. nov. isolated from soil.</title>
        <authorList>
            <person name="Baek J.H."/>
            <person name="Lee J.K."/>
            <person name="Choi D.G."/>
            <person name="Jeon C.O."/>
        </authorList>
    </citation>
    <scope>NUCLEOTIDE SEQUENCE</scope>
    <source>
        <strain evidence="6">BL</strain>
    </source>
</reference>
<gene>
    <name evidence="6" type="ORF">OD750_004695</name>
</gene>
<dbReference type="RefSeq" id="WP_263543110.1">
    <property type="nucleotide sequence ID" value="NZ_JAOVZO020000003.1"/>
</dbReference>
<evidence type="ECO:0000256" key="4">
    <source>
        <dbReference type="ARBA" id="ARBA00023136"/>
    </source>
</evidence>
<evidence type="ECO:0000256" key="2">
    <source>
        <dbReference type="ARBA" id="ARBA00022692"/>
    </source>
</evidence>
<comment type="subcellular location">
    <subcellularLocation>
        <location evidence="1">Endomembrane system</location>
        <topology evidence="1">Multi-pass membrane protein</topology>
    </subcellularLocation>
</comment>
<protein>
    <submittedName>
        <fullName evidence="6">YkvA family protein</fullName>
    </submittedName>
</protein>
<accession>A0A9X3YIQ6</accession>
<comment type="caution">
    <text evidence="6">The sequence shown here is derived from an EMBL/GenBank/DDBJ whole genome shotgun (WGS) entry which is preliminary data.</text>
</comment>